<reference evidence="5 6" key="1">
    <citation type="submission" date="2018-01" db="EMBL/GenBank/DDBJ databases">
        <title>Comparison of the Chinese Bamboo Partridge and Red Junglefowl genome sequences highlights the importance of demography in genome evolution.</title>
        <authorList>
            <person name="Tiley G.P."/>
            <person name="Kimball R.T."/>
            <person name="Braun E.L."/>
            <person name="Burleigh J.G."/>
        </authorList>
    </citation>
    <scope>NUCLEOTIDE SEQUENCE [LARGE SCALE GENOMIC DNA]</scope>
    <source>
        <strain evidence="5">RTK389</strain>
        <tissue evidence="5">Blood</tissue>
    </source>
</reference>
<feature type="region of interest" description="Disordered" evidence="3">
    <location>
        <begin position="72"/>
        <end position="104"/>
    </location>
</feature>
<feature type="compositionally biased region" description="Polar residues" evidence="3">
    <location>
        <begin position="79"/>
        <end position="97"/>
    </location>
</feature>
<dbReference type="AlphaFoldDB" id="A0A2P4SDD4"/>
<dbReference type="Gene3D" id="1.10.720.40">
    <property type="match status" value="1"/>
</dbReference>
<dbReference type="PANTHER" id="PTHR12019:SF9">
    <property type="entry name" value="THYMOPOIETIN"/>
    <property type="match status" value="1"/>
</dbReference>
<accession>A0A2P4SDD4</accession>
<feature type="non-terminal residue" evidence="5">
    <location>
        <position position="1"/>
    </location>
</feature>
<evidence type="ECO:0000256" key="2">
    <source>
        <dbReference type="ARBA" id="ARBA00023242"/>
    </source>
</evidence>
<evidence type="ECO:0000259" key="4">
    <source>
        <dbReference type="PROSITE" id="PS50954"/>
    </source>
</evidence>
<protein>
    <recommendedName>
        <fullName evidence="4">LEM domain-containing protein</fullName>
    </recommendedName>
</protein>
<dbReference type="SMART" id="SM00540">
    <property type="entry name" value="LEM"/>
    <property type="match status" value="1"/>
</dbReference>
<dbReference type="SUPFAM" id="SSF63451">
    <property type="entry name" value="LEM domain"/>
    <property type="match status" value="1"/>
</dbReference>
<comment type="caution">
    <text evidence="5">The sequence shown here is derived from an EMBL/GenBank/DDBJ whole genome shotgun (WGS) entry which is preliminary data.</text>
</comment>
<name>A0A2P4SDD4_BAMTH</name>
<sequence>FCLLFSQKATKKTDKLRAEEKDDLDVTELSNEDLQEQLVKYGINPGPIVATTRKLYEKKLLKLMEQGPELKTPIPLPVISSTTENTRQNGNNDSDQYSDNEEGKPEVKLACQLFKLCMSNTWSRRNN</sequence>
<evidence type="ECO:0000313" key="5">
    <source>
        <dbReference type="EMBL" id="POI22118.1"/>
    </source>
</evidence>
<evidence type="ECO:0000256" key="3">
    <source>
        <dbReference type="SAM" id="MobiDB-lite"/>
    </source>
</evidence>
<dbReference type="PROSITE" id="PS50954">
    <property type="entry name" value="LEM"/>
    <property type="match status" value="1"/>
</dbReference>
<dbReference type="InterPro" id="IPR003887">
    <property type="entry name" value="LEM_dom"/>
</dbReference>
<organism evidence="5 6">
    <name type="scientific">Bambusicola thoracicus</name>
    <name type="common">Chinese bamboo-partridge</name>
    <name type="synonym">Perdix thoracica</name>
    <dbReference type="NCBI Taxonomy" id="9083"/>
    <lineage>
        <taxon>Eukaryota</taxon>
        <taxon>Metazoa</taxon>
        <taxon>Chordata</taxon>
        <taxon>Craniata</taxon>
        <taxon>Vertebrata</taxon>
        <taxon>Euteleostomi</taxon>
        <taxon>Archelosauria</taxon>
        <taxon>Archosauria</taxon>
        <taxon>Dinosauria</taxon>
        <taxon>Saurischia</taxon>
        <taxon>Theropoda</taxon>
        <taxon>Coelurosauria</taxon>
        <taxon>Aves</taxon>
        <taxon>Neognathae</taxon>
        <taxon>Galloanserae</taxon>
        <taxon>Galliformes</taxon>
        <taxon>Phasianidae</taxon>
        <taxon>Perdicinae</taxon>
        <taxon>Bambusicola</taxon>
    </lineage>
</organism>
<keyword evidence="2" id="KW-0539">Nucleus</keyword>
<keyword evidence="6" id="KW-1185">Reference proteome</keyword>
<proteinExistence type="predicted"/>
<dbReference type="PANTHER" id="PTHR12019">
    <property type="entry name" value="LAMINA-ASSOCIATED POLYPEPTIDE THYMOPOIETIN"/>
    <property type="match status" value="1"/>
</dbReference>
<dbReference type="InterPro" id="IPR011015">
    <property type="entry name" value="LEM/LEM-like_dom_sf"/>
</dbReference>
<comment type="subcellular location">
    <subcellularLocation>
        <location evidence="1">Nucleus</location>
    </subcellularLocation>
</comment>
<dbReference type="FunFam" id="1.10.720.40:FF:000002">
    <property type="entry name" value="Thymopoietin isoform alpha"/>
    <property type="match status" value="1"/>
</dbReference>
<dbReference type="Proteomes" id="UP000237246">
    <property type="component" value="Unassembled WGS sequence"/>
</dbReference>
<gene>
    <name evidence="5" type="ORF">CIB84_014135</name>
</gene>
<dbReference type="Pfam" id="PF03020">
    <property type="entry name" value="LEM"/>
    <property type="match status" value="1"/>
</dbReference>
<dbReference type="InterPro" id="IPR051656">
    <property type="entry name" value="LEM_domain"/>
</dbReference>
<feature type="domain" description="LEM" evidence="4">
    <location>
        <begin position="23"/>
        <end position="67"/>
    </location>
</feature>
<evidence type="ECO:0000313" key="6">
    <source>
        <dbReference type="Proteomes" id="UP000237246"/>
    </source>
</evidence>
<evidence type="ECO:0000256" key="1">
    <source>
        <dbReference type="ARBA" id="ARBA00004123"/>
    </source>
</evidence>
<dbReference type="GO" id="GO:0005635">
    <property type="term" value="C:nuclear envelope"/>
    <property type="evidence" value="ECO:0007669"/>
    <property type="project" value="UniProtKB-ARBA"/>
</dbReference>
<dbReference type="OrthoDB" id="10072362at2759"/>
<dbReference type="EMBL" id="PPHD01061611">
    <property type="protein sequence ID" value="POI22118.1"/>
    <property type="molecule type" value="Genomic_DNA"/>
</dbReference>
<dbReference type="CDD" id="cd12940">
    <property type="entry name" value="LEM_LAP2_LEMD1"/>
    <property type="match status" value="1"/>
</dbReference>